<sequence length="250" mass="27875">MRKSSKIKRTSKVSPPEFPVRLNKYLAAHFPLTRRAADDLIKSGTVKINGRLAVLGDLVQASDKVETKSSASRPVYRYFAYHKPVGIATHSSSPTEKAIVNVLRLPVKAFPIGRLDKDSRGLILLTNDGRLAGALLSPDHEHTKEYVVTADKTVTAEQAKILANGIKIENYRTKKAQVTKTGDKEFTMILTEGKKHQVRRMCAALGLETRDLIRVRIENIKLGNLKVGEWRELAGPELAEFLITLKLNRN</sequence>
<dbReference type="Proteomes" id="UP000177043">
    <property type="component" value="Unassembled WGS sequence"/>
</dbReference>
<dbReference type="SUPFAM" id="SSF55174">
    <property type="entry name" value="Alpha-L RNA-binding motif"/>
    <property type="match status" value="1"/>
</dbReference>
<dbReference type="PROSITE" id="PS50889">
    <property type="entry name" value="S4"/>
    <property type="match status" value="1"/>
</dbReference>
<evidence type="ECO:0000256" key="2">
    <source>
        <dbReference type="ARBA" id="ARBA00023235"/>
    </source>
</evidence>
<protein>
    <recommendedName>
        <fullName evidence="4">Pseudouridine synthase</fullName>
        <ecNumber evidence="4">5.4.99.-</ecNumber>
    </recommendedName>
</protein>
<dbReference type="PROSITE" id="PS01149">
    <property type="entry name" value="PSI_RSU"/>
    <property type="match status" value="1"/>
</dbReference>
<dbReference type="AlphaFoldDB" id="A0A1G2QCZ7"/>
<dbReference type="CDD" id="cd00165">
    <property type="entry name" value="S4"/>
    <property type="match status" value="1"/>
</dbReference>
<dbReference type="Pfam" id="PF00849">
    <property type="entry name" value="PseudoU_synth_2"/>
    <property type="match status" value="1"/>
</dbReference>
<dbReference type="GO" id="GO:0003723">
    <property type="term" value="F:RNA binding"/>
    <property type="evidence" value="ECO:0007669"/>
    <property type="project" value="UniProtKB-KW"/>
</dbReference>
<reference evidence="6 7" key="1">
    <citation type="journal article" date="2016" name="Nat. Commun.">
        <title>Thousands of microbial genomes shed light on interconnected biogeochemical processes in an aquifer system.</title>
        <authorList>
            <person name="Anantharaman K."/>
            <person name="Brown C.T."/>
            <person name="Hug L.A."/>
            <person name="Sharon I."/>
            <person name="Castelle C.J."/>
            <person name="Probst A.J."/>
            <person name="Thomas B.C."/>
            <person name="Singh A."/>
            <person name="Wilkins M.J."/>
            <person name="Karaoz U."/>
            <person name="Brodie E.L."/>
            <person name="Williams K.H."/>
            <person name="Hubbard S.S."/>
            <person name="Banfield J.F."/>
        </authorList>
    </citation>
    <scope>NUCLEOTIDE SEQUENCE [LARGE SCALE GENOMIC DNA]</scope>
</reference>
<dbReference type="InterPro" id="IPR050343">
    <property type="entry name" value="RsuA_PseudoU_synthase"/>
</dbReference>
<dbReference type="GO" id="GO:0000455">
    <property type="term" value="P:enzyme-directed rRNA pseudouridine synthesis"/>
    <property type="evidence" value="ECO:0007669"/>
    <property type="project" value="UniProtKB-ARBA"/>
</dbReference>
<dbReference type="InterPro" id="IPR020103">
    <property type="entry name" value="PsdUridine_synth_cat_dom_sf"/>
</dbReference>
<dbReference type="Gene3D" id="3.30.70.1560">
    <property type="entry name" value="Alpha-L RNA-binding motif"/>
    <property type="match status" value="1"/>
</dbReference>
<organism evidence="6 7">
    <name type="scientific">Candidatus Vogelbacteria bacterium RIFOXYD1_FULL_44_32</name>
    <dbReference type="NCBI Taxonomy" id="1802438"/>
    <lineage>
        <taxon>Bacteria</taxon>
        <taxon>Candidatus Vogeliibacteriota</taxon>
    </lineage>
</organism>
<dbReference type="STRING" id="1802438.A2571_01605"/>
<dbReference type="PANTHER" id="PTHR47683:SF2">
    <property type="entry name" value="RNA-BINDING S4 DOMAIN-CONTAINING PROTEIN"/>
    <property type="match status" value="1"/>
</dbReference>
<dbReference type="InterPro" id="IPR042092">
    <property type="entry name" value="PsdUridine_s_RsuA/RluB/E/F_cat"/>
</dbReference>
<dbReference type="NCBIfam" id="TIGR00093">
    <property type="entry name" value="pseudouridine synthase"/>
    <property type="match status" value="1"/>
</dbReference>
<dbReference type="InterPro" id="IPR000748">
    <property type="entry name" value="PsdUridine_synth_RsuA/RluB/E/F"/>
</dbReference>
<dbReference type="SMART" id="SM00363">
    <property type="entry name" value="S4"/>
    <property type="match status" value="1"/>
</dbReference>
<gene>
    <name evidence="6" type="ORF">A2571_01605</name>
</gene>
<dbReference type="InterPro" id="IPR002942">
    <property type="entry name" value="S4_RNA-bd"/>
</dbReference>
<evidence type="ECO:0000259" key="5">
    <source>
        <dbReference type="SMART" id="SM00363"/>
    </source>
</evidence>
<accession>A0A1G2QCZ7</accession>
<keyword evidence="2 4" id="KW-0413">Isomerase</keyword>
<dbReference type="PANTHER" id="PTHR47683">
    <property type="entry name" value="PSEUDOURIDINE SYNTHASE FAMILY PROTEIN-RELATED"/>
    <property type="match status" value="1"/>
</dbReference>
<dbReference type="Pfam" id="PF01479">
    <property type="entry name" value="S4"/>
    <property type="match status" value="1"/>
</dbReference>
<dbReference type="InterPro" id="IPR006145">
    <property type="entry name" value="PsdUridine_synth_RsuA/RluA"/>
</dbReference>
<dbReference type="Gene3D" id="3.10.290.10">
    <property type="entry name" value="RNA-binding S4 domain"/>
    <property type="match status" value="1"/>
</dbReference>
<evidence type="ECO:0000256" key="1">
    <source>
        <dbReference type="ARBA" id="ARBA00008348"/>
    </source>
</evidence>
<dbReference type="GO" id="GO:0120159">
    <property type="term" value="F:rRNA pseudouridine synthase activity"/>
    <property type="evidence" value="ECO:0007669"/>
    <property type="project" value="UniProtKB-ARBA"/>
</dbReference>
<evidence type="ECO:0000256" key="3">
    <source>
        <dbReference type="PROSITE-ProRule" id="PRU00182"/>
    </source>
</evidence>
<keyword evidence="3" id="KW-0694">RNA-binding</keyword>
<comment type="caution">
    <text evidence="6">The sequence shown here is derived from an EMBL/GenBank/DDBJ whole genome shotgun (WGS) entry which is preliminary data.</text>
</comment>
<evidence type="ECO:0000256" key="4">
    <source>
        <dbReference type="RuleBase" id="RU003887"/>
    </source>
</evidence>
<proteinExistence type="inferred from homology"/>
<comment type="similarity">
    <text evidence="1 4">Belongs to the pseudouridine synthase RsuA family.</text>
</comment>
<evidence type="ECO:0000313" key="7">
    <source>
        <dbReference type="Proteomes" id="UP000177043"/>
    </source>
</evidence>
<feature type="domain" description="RNA-binding S4" evidence="5">
    <location>
        <begin position="20"/>
        <end position="79"/>
    </location>
</feature>
<dbReference type="InterPro" id="IPR036986">
    <property type="entry name" value="S4_RNA-bd_sf"/>
</dbReference>
<name>A0A1G2QCZ7_9BACT</name>
<evidence type="ECO:0000313" key="6">
    <source>
        <dbReference type="EMBL" id="OHA58455.1"/>
    </source>
</evidence>
<dbReference type="InterPro" id="IPR018496">
    <property type="entry name" value="PsdUridine_synth_RsuA/RluB_CS"/>
</dbReference>
<dbReference type="EMBL" id="MHTJ01000003">
    <property type="protein sequence ID" value="OHA58455.1"/>
    <property type="molecule type" value="Genomic_DNA"/>
</dbReference>
<dbReference type="EC" id="5.4.99.-" evidence="4"/>
<dbReference type="SUPFAM" id="SSF55120">
    <property type="entry name" value="Pseudouridine synthase"/>
    <property type="match status" value="1"/>
</dbReference>
<dbReference type="InterPro" id="IPR020094">
    <property type="entry name" value="TruA/RsuA/RluB/E/F_N"/>
</dbReference>
<dbReference type="Gene3D" id="3.30.70.580">
    <property type="entry name" value="Pseudouridine synthase I, catalytic domain, N-terminal subdomain"/>
    <property type="match status" value="1"/>
</dbReference>